<evidence type="ECO:0000256" key="6">
    <source>
        <dbReference type="ARBA" id="ARBA00022816"/>
    </source>
</evidence>
<reference evidence="12" key="2">
    <citation type="submission" date="2023-11" db="UniProtKB">
        <authorList>
            <consortium name="WormBaseParasite"/>
        </authorList>
    </citation>
    <scope>IDENTIFICATION</scope>
</reference>
<proteinExistence type="inferred from homology"/>
<dbReference type="Pfam" id="PF01221">
    <property type="entry name" value="Dynein_light"/>
    <property type="match status" value="1"/>
</dbReference>
<evidence type="ECO:0000256" key="9">
    <source>
        <dbReference type="ARBA" id="ARBA00023242"/>
    </source>
</evidence>
<keyword evidence="11" id="KW-1185">Reference proteome</keyword>
<name>A0AA85JS34_TRIRE</name>
<keyword evidence="9" id="KW-0539">Nucleus</keyword>
<dbReference type="Proteomes" id="UP000050795">
    <property type="component" value="Unassembled WGS sequence"/>
</dbReference>
<dbReference type="GO" id="GO:0045505">
    <property type="term" value="F:dynein intermediate chain binding"/>
    <property type="evidence" value="ECO:0007669"/>
    <property type="project" value="TreeGrafter"/>
</dbReference>
<dbReference type="InterPro" id="IPR037177">
    <property type="entry name" value="DLC_sf"/>
</dbReference>
<dbReference type="SMART" id="SM01375">
    <property type="entry name" value="Dynein_light"/>
    <property type="match status" value="1"/>
</dbReference>
<evidence type="ECO:0000313" key="11">
    <source>
        <dbReference type="Proteomes" id="UP000050795"/>
    </source>
</evidence>
<evidence type="ECO:0000256" key="8">
    <source>
        <dbReference type="ARBA" id="ARBA00023212"/>
    </source>
</evidence>
<keyword evidence="8 10" id="KW-0206">Cytoskeleton</keyword>
<keyword evidence="10" id="KW-0243">Dynein</keyword>
<dbReference type="CDD" id="cd21452">
    <property type="entry name" value="DLC-like_DYNLL1_DYNLL2"/>
    <property type="match status" value="1"/>
</dbReference>
<dbReference type="GO" id="GO:0015031">
    <property type="term" value="P:protein transport"/>
    <property type="evidence" value="ECO:0007669"/>
    <property type="project" value="UniProtKB-KW"/>
</dbReference>
<sequence>MDTSSDFNETARIKSTDMPESMQSIAVDCCAAACERFSEDREIAKYIKKEFDKRFGGTWQCVVGKRFGCYVSHKEKNFIYFHLKFNAVLLYQAVQQHQSSATVSS</sequence>
<reference evidence="11" key="1">
    <citation type="submission" date="2022-06" db="EMBL/GenBank/DDBJ databases">
        <authorList>
            <person name="Berger JAMES D."/>
            <person name="Berger JAMES D."/>
        </authorList>
    </citation>
    <scope>NUCLEOTIDE SEQUENCE [LARGE SCALE GENOMIC DNA]</scope>
</reference>
<protein>
    <recommendedName>
        <fullName evidence="10">Dynein light chain</fullName>
    </recommendedName>
</protein>
<evidence type="ECO:0000256" key="5">
    <source>
        <dbReference type="ARBA" id="ARBA00022701"/>
    </source>
</evidence>
<dbReference type="WBParaSite" id="TREG1_39390.1">
    <property type="protein sequence ID" value="TREG1_39390.1"/>
    <property type="gene ID" value="TREG1_39390"/>
</dbReference>
<evidence type="ECO:0000256" key="4">
    <source>
        <dbReference type="ARBA" id="ARBA00022490"/>
    </source>
</evidence>
<keyword evidence="4 10" id="KW-0963">Cytoplasm</keyword>
<keyword evidence="10" id="KW-0505">Motor protein</keyword>
<keyword evidence="7" id="KW-0653">Protein transport</keyword>
<evidence type="ECO:0000313" key="12">
    <source>
        <dbReference type="WBParaSite" id="TREG1_39390.1"/>
    </source>
</evidence>
<evidence type="ECO:0000256" key="10">
    <source>
        <dbReference type="RuleBase" id="RU365010"/>
    </source>
</evidence>
<dbReference type="FunFam" id="3.30.740.10:FF:000005">
    <property type="entry name" value="Dynein light chain"/>
    <property type="match status" value="1"/>
</dbReference>
<dbReference type="AlphaFoldDB" id="A0AA85JS34"/>
<evidence type="ECO:0000256" key="3">
    <source>
        <dbReference type="ARBA" id="ARBA00022448"/>
    </source>
</evidence>
<dbReference type="GO" id="GO:0051028">
    <property type="term" value="P:mRNA transport"/>
    <property type="evidence" value="ECO:0007669"/>
    <property type="project" value="UniProtKB-KW"/>
</dbReference>
<evidence type="ECO:0000256" key="2">
    <source>
        <dbReference type="ARBA" id="ARBA00004245"/>
    </source>
</evidence>
<dbReference type="GO" id="GO:0007017">
    <property type="term" value="P:microtubule-based process"/>
    <property type="evidence" value="ECO:0007669"/>
    <property type="project" value="InterPro"/>
</dbReference>
<keyword evidence="5 10" id="KW-0493">Microtubule</keyword>
<dbReference type="GO" id="GO:0005874">
    <property type="term" value="C:microtubule"/>
    <property type="evidence" value="ECO:0007669"/>
    <property type="project" value="UniProtKB-KW"/>
</dbReference>
<keyword evidence="3" id="KW-0813">Transport</keyword>
<dbReference type="SUPFAM" id="SSF54648">
    <property type="entry name" value="DLC"/>
    <property type="match status" value="1"/>
</dbReference>
<accession>A0AA85JS34</accession>
<keyword evidence="6" id="KW-0509">mRNA transport</keyword>
<dbReference type="GO" id="GO:0005868">
    <property type="term" value="C:cytoplasmic dynein complex"/>
    <property type="evidence" value="ECO:0007669"/>
    <property type="project" value="TreeGrafter"/>
</dbReference>
<evidence type="ECO:0000256" key="1">
    <source>
        <dbReference type="ARBA" id="ARBA00004123"/>
    </source>
</evidence>
<evidence type="ECO:0000256" key="7">
    <source>
        <dbReference type="ARBA" id="ARBA00022927"/>
    </source>
</evidence>
<dbReference type="GO" id="GO:0005634">
    <property type="term" value="C:nucleus"/>
    <property type="evidence" value="ECO:0007669"/>
    <property type="project" value="UniProtKB-SubCell"/>
</dbReference>
<dbReference type="Gene3D" id="3.30.740.10">
    <property type="entry name" value="Protein Inhibitor Of Neuronal Nitric Oxide Synthase"/>
    <property type="match status" value="1"/>
</dbReference>
<organism evidence="11 12">
    <name type="scientific">Trichobilharzia regenti</name>
    <name type="common">Nasal bird schistosome</name>
    <dbReference type="NCBI Taxonomy" id="157069"/>
    <lineage>
        <taxon>Eukaryota</taxon>
        <taxon>Metazoa</taxon>
        <taxon>Spiralia</taxon>
        <taxon>Lophotrochozoa</taxon>
        <taxon>Platyhelminthes</taxon>
        <taxon>Trematoda</taxon>
        <taxon>Digenea</taxon>
        <taxon>Strigeidida</taxon>
        <taxon>Schistosomatoidea</taxon>
        <taxon>Schistosomatidae</taxon>
        <taxon>Trichobilharzia</taxon>
    </lineage>
</organism>
<dbReference type="PANTHER" id="PTHR11886">
    <property type="entry name" value="DYNEIN LIGHT CHAIN"/>
    <property type="match status" value="1"/>
</dbReference>
<comment type="similarity">
    <text evidence="10">Belongs to the dynein light chain family.</text>
</comment>
<dbReference type="InterPro" id="IPR001372">
    <property type="entry name" value="Dynein_light_chain_typ-1/2"/>
</dbReference>
<comment type="subcellular location">
    <subcellularLocation>
        <location evidence="2 10">Cytoplasm</location>
        <location evidence="2 10">Cytoskeleton</location>
    </subcellularLocation>
    <subcellularLocation>
        <location evidence="1">Nucleus</location>
    </subcellularLocation>
</comment>
<dbReference type="PANTHER" id="PTHR11886:SF35">
    <property type="entry name" value="DYNEIN LIGHT CHAIN"/>
    <property type="match status" value="1"/>
</dbReference>